<dbReference type="InterPro" id="IPR007247">
    <property type="entry name" value="Ureidogly_lyase"/>
</dbReference>
<evidence type="ECO:0000313" key="6">
    <source>
        <dbReference type="EMBL" id="NJO99992.1"/>
    </source>
</evidence>
<name>A0ABX0YD47_9PSED</name>
<dbReference type="PANTHER" id="PTHR21221:SF1">
    <property type="entry name" value="UREIDOGLYCOLATE LYASE"/>
    <property type="match status" value="1"/>
</dbReference>
<keyword evidence="7" id="KW-1185">Reference proteome</keyword>
<reference evidence="6 7" key="1">
    <citation type="submission" date="2020-03" db="EMBL/GenBank/DDBJ databases">
        <authorList>
            <person name="Wang L."/>
            <person name="He N."/>
            <person name="Li Y."/>
            <person name="Fang Y."/>
            <person name="Zhang F."/>
        </authorList>
    </citation>
    <scope>NUCLEOTIDE SEQUENCE [LARGE SCALE GENOMIC DNA]</scope>
    <source>
        <strain evidence="7">hsmgli-8</strain>
    </source>
</reference>
<dbReference type="InterPro" id="IPR047233">
    <property type="entry name" value="UAH_cupin"/>
</dbReference>
<comment type="function">
    <text evidence="5">Catalyzes the catabolism of the allantoin degradation intermediate (S)-ureidoglycolate, generating urea and glyoxylate. Involved in the utilization of allantoin as nitrogen source.</text>
</comment>
<keyword evidence="2 5" id="KW-0659">Purine metabolism</keyword>
<proteinExistence type="inferred from homology"/>
<protein>
    <recommendedName>
        <fullName evidence="5">Ureidoglycolate lyase</fullName>
        <ecNumber evidence="5">4.3.2.3</ecNumber>
    </recommendedName>
    <alternativeName>
        <fullName evidence="5">Ureidoglycolatase</fullName>
    </alternativeName>
</protein>
<dbReference type="GO" id="GO:0050385">
    <property type="term" value="F:ureidoglycolate lyase activity"/>
    <property type="evidence" value="ECO:0007669"/>
    <property type="project" value="UniProtKB-EC"/>
</dbReference>
<dbReference type="NCBIfam" id="NF002949">
    <property type="entry name" value="PRK03606.1-2"/>
    <property type="match status" value="1"/>
</dbReference>
<dbReference type="PANTHER" id="PTHR21221">
    <property type="entry name" value="UREIDOGLYCOLATE HYDROLASE"/>
    <property type="match status" value="1"/>
</dbReference>
<dbReference type="InterPro" id="IPR011051">
    <property type="entry name" value="RmlC_Cupin_sf"/>
</dbReference>
<keyword evidence="3 5" id="KW-0456">Lyase</keyword>
<evidence type="ECO:0000256" key="3">
    <source>
        <dbReference type="ARBA" id="ARBA00023239"/>
    </source>
</evidence>
<dbReference type="RefSeq" id="WP_168081725.1">
    <property type="nucleotide sequence ID" value="NZ_JAAVJI010000002.1"/>
</dbReference>
<dbReference type="SUPFAM" id="SSF51182">
    <property type="entry name" value="RmlC-like cupins"/>
    <property type="match status" value="1"/>
</dbReference>
<dbReference type="InterPro" id="IPR023525">
    <property type="entry name" value="Ureidogly_lyase_bac"/>
</dbReference>
<comment type="cofactor">
    <cofactor evidence="5">
        <name>Ni(2+)</name>
        <dbReference type="ChEBI" id="CHEBI:49786"/>
    </cofactor>
</comment>
<dbReference type="CDD" id="cd20298">
    <property type="entry name" value="cupin_UAH"/>
    <property type="match status" value="1"/>
</dbReference>
<evidence type="ECO:0000256" key="1">
    <source>
        <dbReference type="ARBA" id="ARBA00011738"/>
    </source>
</evidence>
<dbReference type="Gene3D" id="2.60.120.480">
    <property type="entry name" value="Ureidoglycolate hydrolase"/>
    <property type="match status" value="1"/>
</dbReference>
<evidence type="ECO:0000256" key="4">
    <source>
        <dbReference type="ARBA" id="ARBA00047684"/>
    </source>
</evidence>
<dbReference type="HAMAP" id="MF_00616">
    <property type="entry name" value="Ureidogly_lyase"/>
    <property type="match status" value="1"/>
</dbReference>
<comment type="caution">
    <text evidence="6">The sequence shown here is derived from an EMBL/GenBank/DDBJ whole genome shotgun (WGS) entry which is preliminary data.</text>
</comment>
<comment type="catalytic activity">
    <reaction evidence="4 5">
        <text>(S)-ureidoglycolate = urea + glyoxylate</text>
        <dbReference type="Rhea" id="RHEA:11304"/>
        <dbReference type="ChEBI" id="CHEBI:16199"/>
        <dbReference type="ChEBI" id="CHEBI:36655"/>
        <dbReference type="ChEBI" id="CHEBI:57296"/>
        <dbReference type="EC" id="4.3.2.3"/>
    </reaction>
</comment>
<dbReference type="PIRSF" id="PIRSF017306">
    <property type="entry name" value="Ureidogly_hydro"/>
    <property type="match status" value="1"/>
</dbReference>
<dbReference type="EC" id="4.3.2.3" evidence="5"/>
<evidence type="ECO:0000256" key="2">
    <source>
        <dbReference type="ARBA" id="ARBA00022631"/>
    </source>
</evidence>
<accession>A0ABX0YD47</accession>
<gene>
    <name evidence="5" type="primary">allA</name>
    <name evidence="6" type="ORF">HBH25_03845</name>
</gene>
<dbReference type="NCBIfam" id="NF009932">
    <property type="entry name" value="PRK13395.1"/>
    <property type="match status" value="1"/>
</dbReference>
<dbReference type="Proteomes" id="UP000746535">
    <property type="component" value="Unassembled WGS sequence"/>
</dbReference>
<comment type="similarity">
    <text evidence="5">Belongs to the ureidoglycolate lyase family.</text>
</comment>
<dbReference type="InterPro" id="IPR024060">
    <property type="entry name" value="Ureidoglycolate_lyase_dom_sf"/>
</dbReference>
<comment type="subunit">
    <text evidence="1 5">Homodimer.</text>
</comment>
<dbReference type="EMBL" id="JAAVJI010000002">
    <property type="protein sequence ID" value="NJO99992.1"/>
    <property type="molecule type" value="Genomic_DNA"/>
</dbReference>
<organism evidence="6 7">
    <name type="scientific">Pseudomonas quercus</name>
    <dbReference type="NCBI Taxonomy" id="2722792"/>
    <lineage>
        <taxon>Bacteria</taxon>
        <taxon>Pseudomonadati</taxon>
        <taxon>Pseudomonadota</taxon>
        <taxon>Gammaproteobacteria</taxon>
        <taxon>Pseudomonadales</taxon>
        <taxon>Pseudomonadaceae</taxon>
        <taxon>Pseudomonas</taxon>
    </lineage>
</organism>
<comment type="pathway">
    <text evidence="5">Nitrogen metabolism; (S)-allantoin degradation.</text>
</comment>
<evidence type="ECO:0000313" key="7">
    <source>
        <dbReference type="Proteomes" id="UP000746535"/>
    </source>
</evidence>
<dbReference type="Pfam" id="PF04115">
    <property type="entry name" value="Ureidogly_lyase"/>
    <property type="match status" value="1"/>
</dbReference>
<evidence type="ECO:0000256" key="5">
    <source>
        <dbReference type="HAMAP-Rule" id="MF_00616"/>
    </source>
</evidence>
<sequence>MRELLIQPLTPQAFAPFGEVIETQGRDHFLINNGSTERYHRLADVQLGLPGDTAILSIFRAQALEMPRPITMLERHPYGSQAFMPLLGHPFLVVVAPPADQPDPAAICAFYSDGRQGVNYHRGVWHHPVLALHPQDDFLVVDRSGPGNNCDEYFFPVEQQWMLAPMARLEATADS</sequence>